<protein>
    <recommendedName>
        <fullName evidence="2">Toxin-antitoxin system HicB family antitoxin</fullName>
    </recommendedName>
</protein>
<dbReference type="Pfam" id="PF05534">
    <property type="entry name" value="HicB"/>
    <property type="match status" value="1"/>
</dbReference>
<evidence type="ECO:0008006" key="2">
    <source>
        <dbReference type="Google" id="ProtNLM"/>
    </source>
</evidence>
<dbReference type="EMBL" id="LAZR01020312">
    <property type="protein sequence ID" value="KKL89345.1"/>
    <property type="molecule type" value="Genomic_DNA"/>
</dbReference>
<name>A0A0F9I6C0_9ZZZZ</name>
<dbReference type="InterPro" id="IPR008651">
    <property type="entry name" value="Uncharacterised_HicB"/>
</dbReference>
<dbReference type="InterPro" id="IPR010985">
    <property type="entry name" value="Ribbon_hlx_hlx"/>
</dbReference>
<accession>A0A0F9I6C0</accession>
<sequence length="43" mass="4909">MKRIAVRMDDRLHKALRGLAFKTGDSMNQLVLAAIRDRINGKK</sequence>
<evidence type="ECO:0000313" key="1">
    <source>
        <dbReference type="EMBL" id="KKL89345.1"/>
    </source>
</evidence>
<reference evidence="1" key="1">
    <citation type="journal article" date="2015" name="Nature">
        <title>Complex archaea that bridge the gap between prokaryotes and eukaryotes.</title>
        <authorList>
            <person name="Spang A."/>
            <person name="Saw J.H."/>
            <person name="Jorgensen S.L."/>
            <person name="Zaremba-Niedzwiedzka K."/>
            <person name="Martijn J."/>
            <person name="Lind A.E."/>
            <person name="van Eijk R."/>
            <person name="Schleper C."/>
            <person name="Guy L."/>
            <person name="Ettema T.J."/>
        </authorList>
    </citation>
    <scope>NUCLEOTIDE SEQUENCE</scope>
</reference>
<dbReference type="GO" id="GO:0006355">
    <property type="term" value="P:regulation of DNA-templated transcription"/>
    <property type="evidence" value="ECO:0007669"/>
    <property type="project" value="InterPro"/>
</dbReference>
<comment type="caution">
    <text evidence="1">The sequence shown here is derived from an EMBL/GenBank/DDBJ whole genome shotgun (WGS) entry which is preliminary data.</text>
</comment>
<gene>
    <name evidence="1" type="ORF">LCGC14_1915650</name>
</gene>
<dbReference type="AlphaFoldDB" id="A0A0F9I6C0"/>
<proteinExistence type="predicted"/>
<dbReference type="SUPFAM" id="SSF47598">
    <property type="entry name" value="Ribbon-helix-helix"/>
    <property type="match status" value="1"/>
</dbReference>
<organism evidence="1">
    <name type="scientific">marine sediment metagenome</name>
    <dbReference type="NCBI Taxonomy" id="412755"/>
    <lineage>
        <taxon>unclassified sequences</taxon>
        <taxon>metagenomes</taxon>
        <taxon>ecological metagenomes</taxon>
    </lineage>
</organism>